<name>A0A6G1HT66_9PEZI</name>
<keyword evidence="3" id="KW-1185">Reference proteome</keyword>
<reference evidence="2" key="1">
    <citation type="journal article" date="2020" name="Stud. Mycol.">
        <title>101 Dothideomycetes genomes: a test case for predicting lifestyles and emergence of pathogens.</title>
        <authorList>
            <person name="Haridas S."/>
            <person name="Albert R."/>
            <person name="Binder M."/>
            <person name="Bloem J."/>
            <person name="Labutti K."/>
            <person name="Salamov A."/>
            <person name="Andreopoulos B."/>
            <person name="Baker S."/>
            <person name="Barry K."/>
            <person name="Bills G."/>
            <person name="Bluhm B."/>
            <person name="Cannon C."/>
            <person name="Castanera R."/>
            <person name="Culley D."/>
            <person name="Daum C."/>
            <person name="Ezra D."/>
            <person name="Gonzalez J."/>
            <person name="Henrissat B."/>
            <person name="Kuo A."/>
            <person name="Liang C."/>
            <person name="Lipzen A."/>
            <person name="Lutzoni F."/>
            <person name="Magnuson J."/>
            <person name="Mondo S."/>
            <person name="Nolan M."/>
            <person name="Ohm R."/>
            <person name="Pangilinan J."/>
            <person name="Park H.-J."/>
            <person name="Ramirez L."/>
            <person name="Alfaro M."/>
            <person name="Sun H."/>
            <person name="Tritt A."/>
            <person name="Yoshinaga Y."/>
            <person name="Zwiers L.-H."/>
            <person name="Turgeon B."/>
            <person name="Goodwin S."/>
            <person name="Spatafora J."/>
            <person name="Crous P."/>
            <person name="Grigoriev I."/>
        </authorList>
    </citation>
    <scope>NUCLEOTIDE SEQUENCE</scope>
    <source>
        <strain evidence="2">CBS 262.69</strain>
    </source>
</reference>
<gene>
    <name evidence="2" type="ORF">EJ06DRAFT_78146</name>
</gene>
<feature type="compositionally biased region" description="Basic and acidic residues" evidence="1">
    <location>
        <begin position="155"/>
        <end position="187"/>
    </location>
</feature>
<feature type="compositionally biased region" description="Low complexity" evidence="1">
    <location>
        <begin position="71"/>
        <end position="82"/>
    </location>
</feature>
<feature type="region of interest" description="Disordered" evidence="1">
    <location>
        <begin position="1"/>
        <end position="100"/>
    </location>
</feature>
<evidence type="ECO:0000313" key="3">
    <source>
        <dbReference type="Proteomes" id="UP000799640"/>
    </source>
</evidence>
<proteinExistence type="predicted"/>
<dbReference type="Proteomes" id="UP000799640">
    <property type="component" value="Unassembled WGS sequence"/>
</dbReference>
<dbReference type="Pfam" id="PF17242">
    <property type="entry name" value="DUF5315"/>
    <property type="match status" value="1"/>
</dbReference>
<organism evidence="2 3">
    <name type="scientific">Trichodelitschia bisporula</name>
    <dbReference type="NCBI Taxonomy" id="703511"/>
    <lineage>
        <taxon>Eukaryota</taxon>
        <taxon>Fungi</taxon>
        <taxon>Dikarya</taxon>
        <taxon>Ascomycota</taxon>
        <taxon>Pezizomycotina</taxon>
        <taxon>Dothideomycetes</taxon>
        <taxon>Dothideomycetes incertae sedis</taxon>
        <taxon>Phaeotrichales</taxon>
        <taxon>Phaeotrichaceae</taxon>
        <taxon>Trichodelitschia</taxon>
    </lineage>
</organism>
<feature type="compositionally biased region" description="Polar residues" evidence="1">
    <location>
        <begin position="28"/>
        <end position="45"/>
    </location>
</feature>
<dbReference type="AlphaFoldDB" id="A0A6G1HT66"/>
<protein>
    <submittedName>
        <fullName evidence="2">Uncharacterized protein</fullName>
    </submittedName>
</protein>
<accession>A0A6G1HT66</accession>
<dbReference type="EMBL" id="ML996698">
    <property type="protein sequence ID" value="KAF2399248.1"/>
    <property type="molecule type" value="Genomic_DNA"/>
</dbReference>
<dbReference type="OrthoDB" id="4158841at2759"/>
<feature type="compositionally biased region" description="Basic and acidic residues" evidence="1">
    <location>
        <begin position="52"/>
        <end position="70"/>
    </location>
</feature>
<feature type="region of interest" description="Disordered" evidence="1">
    <location>
        <begin position="254"/>
        <end position="273"/>
    </location>
</feature>
<evidence type="ECO:0000313" key="2">
    <source>
        <dbReference type="EMBL" id="KAF2399248.1"/>
    </source>
</evidence>
<evidence type="ECO:0000256" key="1">
    <source>
        <dbReference type="SAM" id="MobiDB-lite"/>
    </source>
</evidence>
<feature type="region of interest" description="Disordered" evidence="1">
    <location>
        <begin position="151"/>
        <end position="216"/>
    </location>
</feature>
<sequence>MSAGKFPADKSKAARLPAPTLFVGPASRNASNISLQPATTTTTKEASLRPTASREHSQIPEWTKDARRPDTATSLSDAASLARQPSRPQTQQQHERTDALWAAMQTNLEEVELSAASGMHVFGPEHSKALEELRTAQIALAQAWARIEVEDESQEPGKEASAKGKETVGKVKSVETSMEGEKAEVKGRPRAGTGASAGSNKTELEEGTENDIAMARKRREANDRYFQRVNHGVLDVVQKLEEVANAMKGVELKSKQIWGEQDGADDAGGLSMN</sequence>